<evidence type="ECO:0000313" key="3">
    <source>
        <dbReference type="Proteomes" id="UP000683559"/>
    </source>
</evidence>
<name>A0ABX8LJY5_9BACT</name>
<evidence type="ECO:0000313" key="2">
    <source>
        <dbReference type="EMBL" id="QXE92346.1"/>
    </source>
</evidence>
<organism evidence="2 3">
    <name type="scientific">Geomonas subterranea</name>
    <dbReference type="NCBI Taxonomy" id="2847989"/>
    <lineage>
        <taxon>Bacteria</taxon>
        <taxon>Pseudomonadati</taxon>
        <taxon>Thermodesulfobacteriota</taxon>
        <taxon>Desulfuromonadia</taxon>
        <taxon>Geobacterales</taxon>
        <taxon>Geobacteraceae</taxon>
        <taxon>Geomonas</taxon>
    </lineage>
</organism>
<keyword evidence="3" id="KW-1185">Reference proteome</keyword>
<dbReference type="Proteomes" id="UP000683559">
    <property type="component" value="Chromosome"/>
</dbReference>
<sequence>MKKVLAIVALLAVGVGSAYAVNFTNPSASGTVPFGTDTNGMLDFKPSANVAMAYDSATATGVSYTVGAVHGQGSRVYGSSSVDTNIYYVDVAAPGISAAGATVTPGFPSGTSFPASLASGSTPSTYFGAGWTASK</sequence>
<dbReference type="RefSeq" id="WP_217288900.1">
    <property type="nucleotide sequence ID" value="NZ_CP077683.1"/>
</dbReference>
<accession>A0ABX8LJY5</accession>
<feature type="chain" id="PRO_5046602374" evidence="1">
    <location>
        <begin position="21"/>
        <end position="135"/>
    </location>
</feature>
<evidence type="ECO:0000256" key="1">
    <source>
        <dbReference type="SAM" id="SignalP"/>
    </source>
</evidence>
<gene>
    <name evidence="2" type="ORF">KP001_07440</name>
</gene>
<keyword evidence="1" id="KW-0732">Signal</keyword>
<feature type="signal peptide" evidence="1">
    <location>
        <begin position="1"/>
        <end position="20"/>
    </location>
</feature>
<reference evidence="2 3" key="1">
    <citation type="submission" date="2021-06" db="EMBL/GenBank/DDBJ databases">
        <title>Gemonas diversity in paddy soil.</title>
        <authorList>
            <person name="Liu G."/>
        </authorList>
    </citation>
    <scope>NUCLEOTIDE SEQUENCE [LARGE SCALE GENOMIC DNA]</scope>
    <source>
        <strain evidence="2 3">RG2</strain>
    </source>
</reference>
<protein>
    <submittedName>
        <fullName evidence="2">Uncharacterized protein</fullName>
    </submittedName>
</protein>
<proteinExistence type="predicted"/>
<dbReference type="EMBL" id="CP077683">
    <property type="protein sequence ID" value="QXE92346.1"/>
    <property type="molecule type" value="Genomic_DNA"/>
</dbReference>